<dbReference type="OrthoDB" id="272526at2759"/>
<gene>
    <name evidence="1" type="ORF">ABL78_5595</name>
</gene>
<sequence>MPAPRVHAVRVPFYYSAPPPSADMGADGAMETPAAAPALITYALLEVISFGDRFFWMHVSESPASGQMPRLGSCSVSVGSTLCSTDHRPSISTTQLLEFEAARLQDVSAGANTTVQSVFAAGLSAKLAHGVTKQFHSPVTVYVNCSIEGDRCPSLLGTDGGSGFDVTYRFGELVYREAFAMVARLLKEGGKDVGVP</sequence>
<comment type="caution">
    <text evidence="1">The sequence shown here is derived from an EMBL/GenBank/DDBJ whole genome shotgun (WGS) entry which is preliminary data.</text>
</comment>
<evidence type="ECO:0000313" key="2">
    <source>
        <dbReference type="Proteomes" id="UP000038009"/>
    </source>
</evidence>
<keyword evidence="2" id="KW-1185">Reference proteome</keyword>
<accession>A0A0N1IJ46</accession>
<dbReference type="OMA" id="ATVYVNC"/>
<evidence type="ECO:0000313" key="1">
    <source>
        <dbReference type="EMBL" id="KPI85340.1"/>
    </source>
</evidence>
<protein>
    <submittedName>
        <fullName evidence="1">Uncharacterized protein</fullName>
    </submittedName>
</protein>
<proteinExistence type="predicted"/>
<name>A0A0N1IJ46_LEPSE</name>
<dbReference type="VEuPathDB" id="TriTrypDB:Lsey_0193_0030"/>
<organism evidence="1 2">
    <name type="scientific">Leptomonas seymouri</name>
    <dbReference type="NCBI Taxonomy" id="5684"/>
    <lineage>
        <taxon>Eukaryota</taxon>
        <taxon>Discoba</taxon>
        <taxon>Euglenozoa</taxon>
        <taxon>Kinetoplastea</taxon>
        <taxon>Metakinetoplastina</taxon>
        <taxon>Trypanosomatida</taxon>
        <taxon>Trypanosomatidae</taxon>
        <taxon>Leishmaniinae</taxon>
        <taxon>Leptomonas</taxon>
    </lineage>
</organism>
<dbReference type="EMBL" id="LJSK01000193">
    <property type="protein sequence ID" value="KPI85340.1"/>
    <property type="molecule type" value="Genomic_DNA"/>
</dbReference>
<reference evidence="1 2" key="1">
    <citation type="journal article" date="2015" name="PLoS Pathog.">
        <title>Leptomonas seymouri: Adaptations to the Dixenous Life Cycle Analyzed by Genome Sequencing, Transcriptome Profiling and Co-infection with Leishmania donovani.</title>
        <authorList>
            <person name="Kraeva N."/>
            <person name="Butenko A."/>
            <person name="Hlavacova J."/>
            <person name="Kostygov A."/>
            <person name="Myskova J."/>
            <person name="Grybchuk D."/>
            <person name="Lestinova T."/>
            <person name="Votypka J."/>
            <person name="Volf P."/>
            <person name="Opperdoes F."/>
            <person name="Flegontov P."/>
            <person name="Lukes J."/>
            <person name="Yurchenko V."/>
        </authorList>
    </citation>
    <scope>NUCLEOTIDE SEQUENCE [LARGE SCALE GENOMIC DNA]</scope>
    <source>
        <strain evidence="1 2">ATCC 30220</strain>
    </source>
</reference>
<dbReference type="Proteomes" id="UP000038009">
    <property type="component" value="Unassembled WGS sequence"/>
</dbReference>
<dbReference type="AlphaFoldDB" id="A0A0N1IJ46"/>